<sequence>MFRLIELCIAPLIHVGMTWVLLFCLLNNPDILIISILFLLIMLVNVVLTAITAQGKWIVTLTNIALYVIFMILFIIGRNSILEPNHEVEDDYGAGILLLFIGFPLSLISLLIGTLQGVLLSILLREKIESFRKRIYRRLLD</sequence>
<dbReference type="Proteomes" id="UP001597493">
    <property type="component" value="Unassembled WGS sequence"/>
</dbReference>
<keyword evidence="1" id="KW-1133">Transmembrane helix</keyword>
<feature type="transmembrane region" description="Helical" evidence="1">
    <location>
        <begin position="58"/>
        <end position="76"/>
    </location>
</feature>
<reference evidence="3" key="1">
    <citation type="journal article" date="2019" name="Int. J. Syst. Evol. Microbiol.">
        <title>The Global Catalogue of Microorganisms (GCM) 10K type strain sequencing project: providing services to taxonomists for standard genome sequencing and annotation.</title>
        <authorList>
            <consortium name="The Broad Institute Genomics Platform"/>
            <consortium name="The Broad Institute Genome Sequencing Center for Infectious Disease"/>
            <person name="Wu L."/>
            <person name="Ma J."/>
        </authorList>
    </citation>
    <scope>NUCLEOTIDE SEQUENCE [LARGE SCALE GENOMIC DNA]</scope>
    <source>
        <strain evidence="3">TISTR 1827</strain>
    </source>
</reference>
<feature type="transmembrane region" description="Helical" evidence="1">
    <location>
        <begin position="96"/>
        <end position="124"/>
    </location>
</feature>
<evidence type="ECO:0000313" key="3">
    <source>
        <dbReference type="Proteomes" id="UP001597493"/>
    </source>
</evidence>
<dbReference type="EMBL" id="JBHUMY010000001">
    <property type="protein sequence ID" value="MFD2658957.1"/>
    <property type="molecule type" value="Genomic_DNA"/>
</dbReference>
<protein>
    <submittedName>
        <fullName evidence="2">Uncharacterized protein</fullName>
    </submittedName>
</protein>
<keyword evidence="1" id="KW-0812">Transmembrane</keyword>
<gene>
    <name evidence="2" type="ORF">ACFSW5_01610</name>
</gene>
<keyword evidence="1" id="KW-0472">Membrane</keyword>
<name>A0ABW5QRF2_9BACL</name>
<feature type="transmembrane region" description="Helical" evidence="1">
    <location>
        <begin position="7"/>
        <end position="25"/>
    </location>
</feature>
<feature type="transmembrane region" description="Helical" evidence="1">
    <location>
        <begin position="31"/>
        <end position="51"/>
    </location>
</feature>
<evidence type="ECO:0000313" key="2">
    <source>
        <dbReference type="EMBL" id="MFD2658957.1"/>
    </source>
</evidence>
<proteinExistence type="predicted"/>
<organism evidence="2 3">
    <name type="scientific">Paenibacillus thailandensis</name>
    <dbReference type="NCBI Taxonomy" id="393250"/>
    <lineage>
        <taxon>Bacteria</taxon>
        <taxon>Bacillati</taxon>
        <taxon>Bacillota</taxon>
        <taxon>Bacilli</taxon>
        <taxon>Bacillales</taxon>
        <taxon>Paenibacillaceae</taxon>
        <taxon>Paenibacillus</taxon>
    </lineage>
</organism>
<dbReference type="RefSeq" id="WP_379269005.1">
    <property type="nucleotide sequence ID" value="NZ_JBHUGT010000050.1"/>
</dbReference>
<keyword evidence="3" id="KW-1185">Reference proteome</keyword>
<comment type="caution">
    <text evidence="2">The sequence shown here is derived from an EMBL/GenBank/DDBJ whole genome shotgun (WGS) entry which is preliminary data.</text>
</comment>
<evidence type="ECO:0000256" key="1">
    <source>
        <dbReference type="SAM" id="Phobius"/>
    </source>
</evidence>
<accession>A0ABW5QRF2</accession>